<gene>
    <name evidence="2" type="ORF">C446_14699</name>
</gene>
<comment type="caution">
    <text evidence="2">The sequence shown here is derived from an EMBL/GenBank/DDBJ whole genome shotgun (WGS) entry which is preliminary data.</text>
</comment>
<dbReference type="RefSeq" id="WP_006673836.1">
    <property type="nucleotide sequence ID" value="NZ_AOMA01000146.1"/>
</dbReference>
<accession>M0LK34</accession>
<dbReference type="OrthoDB" id="170571at2157"/>
<evidence type="ECO:0000256" key="1">
    <source>
        <dbReference type="SAM" id="MobiDB-lite"/>
    </source>
</evidence>
<evidence type="ECO:0000313" key="3">
    <source>
        <dbReference type="Proteomes" id="UP000011607"/>
    </source>
</evidence>
<protein>
    <submittedName>
        <fullName evidence="2">Uncharacterized protein</fullName>
    </submittedName>
</protein>
<name>M0LK34_9EURY</name>
<feature type="compositionally biased region" description="Basic and acidic residues" evidence="1">
    <location>
        <begin position="261"/>
        <end position="271"/>
    </location>
</feature>
<dbReference type="AlphaFoldDB" id="M0LK34"/>
<keyword evidence="3" id="KW-1185">Reference proteome</keyword>
<evidence type="ECO:0000313" key="2">
    <source>
        <dbReference type="EMBL" id="EMA32370.1"/>
    </source>
</evidence>
<feature type="compositionally biased region" description="Basic and acidic residues" evidence="1">
    <location>
        <begin position="230"/>
        <end position="240"/>
    </location>
</feature>
<feature type="compositionally biased region" description="Polar residues" evidence="1">
    <location>
        <begin position="249"/>
        <end position="260"/>
    </location>
</feature>
<dbReference type="eggNOG" id="arCOG02696">
    <property type="taxonomic scope" value="Archaea"/>
</dbReference>
<sequence length="355" mass="38216">MLAGSSGLLAVDTLALSNAGAERDVEIDAVADEEAYLGLVETGDSDDGVETSDLLFGDDDKRLPLATFDVANQLPDDIHELTLALEDDTLRFETEAGTVTDDGTRLEVEELRPGTEIGVGIDLNLDCDWSCLDEPITTPIEIVADGETSHMDTVRTLTVISGVLLVCDLRWFGWNKILVVRKRRQLDEHGNAYLALLVELVPCDGDKRRTEATIDASYGSLPTLRLRFPDARIPVDDRGPRSAHPSAPDRNTTESPSASDTRSDEELRDAITKAPTVTVDTELESGPGANGRAKSEPESDGEPESPSSHDDRSRSLVPVLEVDPNGTAPGTAAKSRRTETVDIELESGDDGKSNP</sequence>
<dbReference type="EMBL" id="AOMA01000146">
    <property type="protein sequence ID" value="EMA32370.1"/>
    <property type="molecule type" value="Genomic_DNA"/>
</dbReference>
<proteinExistence type="predicted"/>
<organism evidence="2 3">
    <name type="scientific">Halobiforma nitratireducens JCM 10879</name>
    <dbReference type="NCBI Taxonomy" id="1227454"/>
    <lineage>
        <taxon>Archaea</taxon>
        <taxon>Methanobacteriati</taxon>
        <taxon>Methanobacteriota</taxon>
        <taxon>Stenosarchaea group</taxon>
        <taxon>Halobacteria</taxon>
        <taxon>Halobacteriales</taxon>
        <taxon>Natrialbaceae</taxon>
        <taxon>Halobiforma</taxon>
    </lineage>
</organism>
<reference evidence="2 3" key="1">
    <citation type="journal article" date="2014" name="PLoS Genet.">
        <title>Phylogenetically driven sequencing of extremely halophilic archaea reveals strategies for static and dynamic osmo-response.</title>
        <authorList>
            <person name="Becker E.A."/>
            <person name="Seitzer P.M."/>
            <person name="Tritt A."/>
            <person name="Larsen D."/>
            <person name="Krusor M."/>
            <person name="Yao A.I."/>
            <person name="Wu D."/>
            <person name="Madern D."/>
            <person name="Eisen J.A."/>
            <person name="Darling A.E."/>
            <person name="Facciotti M.T."/>
        </authorList>
    </citation>
    <scope>NUCLEOTIDE SEQUENCE [LARGE SCALE GENOMIC DNA]</scope>
    <source>
        <strain evidence="2 3">JCM 10879</strain>
    </source>
</reference>
<feature type="region of interest" description="Disordered" evidence="1">
    <location>
        <begin position="230"/>
        <end position="355"/>
    </location>
</feature>
<dbReference type="Proteomes" id="UP000011607">
    <property type="component" value="Unassembled WGS sequence"/>
</dbReference>